<comment type="caution">
    <text evidence="2">The sequence shown here is derived from an EMBL/GenBank/DDBJ whole genome shotgun (WGS) entry which is preliminary data.</text>
</comment>
<dbReference type="AlphaFoldDB" id="A0AAV1TKS6"/>
<evidence type="ECO:0000313" key="2">
    <source>
        <dbReference type="EMBL" id="CAK7922799.1"/>
    </source>
</evidence>
<keyword evidence="1" id="KW-0732">Signal</keyword>
<proteinExistence type="predicted"/>
<feature type="chain" id="PRO_5043796800" description="RxLR effector protein" evidence="1">
    <location>
        <begin position="22"/>
        <end position="154"/>
    </location>
</feature>
<protein>
    <recommendedName>
        <fullName evidence="4">RxLR effector protein</fullName>
    </recommendedName>
</protein>
<dbReference type="Proteomes" id="UP001162060">
    <property type="component" value="Unassembled WGS sequence"/>
</dbReference>
<feature type="signal peptide" evidence="1">
    <location>
        <begin position="1"/>
        <end position="21"/>
    </location>
</feature>
<name>A0AAV1TKS6_9STRA</name>
<sequence>MQIQSILLVSAFALLTNSAGAVVKKQLSDNMLDIVDHFEHNPTTSAVLNKLRLTPQVLKTAREKIKIKKQLLVDGFHDAVKTARKQKSERIDEWLKAMLLKGEKGHAKLFTAKWTPDKIFSRFRLHEIEDKLSDPMYIGFSKYYDQWVKWRHGG</sequence>
<evidence type="ECO:0008006" key="4">
    <source>
        <dbReference type="Google" id="ProtNLM"/>
    </source>
</evidence>
<evidence type="ECO:0000313" key="3">
    <source>
        <dbReference type="Proteomes" id="UP001162060"/>
    </source>
</evidence>
<evidence type="ECO:0000256" key="1">
    <source>
        <dbReference type="SAM" id="SignalP"/>
    </source>
</evidence>
<organism evidence="2 3">
    <name type="scientific">Peronospora matthiolae</name>
    <dbReference type="NCBI Taxonomy" id="2874970"/>
    <lineage>
        <taxon>Eukaryota</taxon>
        <taxon>Sar</taxon>
        <taxon>Stramenopiles</taxon>
        <taxon>Oomycota</taxon>
        <taxon>Peronosporomycetes</taxon>
        <taxon>Peronosporales</taxon>
        <taxon>Peronosporaceae</taxon>
        <taxon>Peronospora</taxon>
    </lineage>
</organism>
<reference evidence="2" key="1">
    <citation type="submission" date="2024-01" db="EMBL/GenBank/DDBJ databases">
        <authorList>
            <person name="Webb A."/>
        </authorList>
    </citation>
    <scope>NUCLEOTIDE SEQUENCE</scope>
    <source>
        <strain evidence="2">Pm1</strain>
    </source>
</reference>
<dbReference type="EMBL" id="CAKLBY020000066">
    <property type="protein sequence ID" value="CAK7922799.1"/>
    <property type="molecule type" value="Genomic_DNA"/>
</dbReference>
<accession>A0AAV1TKS6</accession>
<gene>
    <name evidence="2" type="ORF">PM001_LOCUS7970</name>
</gene>